<keyword evidence="2" id="KW-1133">Transmembrane helix</keyword>
<feature type="region of interest" description="Disordered" evidence="1">
    <location>
        <begin position="1"/>
        <end position="59"/>
    </location>
</feature>
<evidence type="ECO:0000313" key="3">
    <source>
        <dbReference type="EMBL" id="NVN49461.1"/>
    </source>
</evidence>
<evidence type="ECO:0000256" key="1">
    <source>
        <dbReference type="SAM" id="MobiDB-lite"/>
    </source>
</evidence>
<reference evidence="3 4" key="1">
    <citation type="submission" date="2020-05" db="EMBL/GenBank/DDBJ databases">
        <title>Draft genome sequence of Mycobacterium hippocampi DL, isolated from European seabass, Dicentrarchus labrax, reared in fish farms.</title>
        <authorList>
            <person name="Stathopoulou P."/>
            <person name="Asimakis E."/>
            <person name="Tzokas K."/>
            <person name="Batargias C."/>
            <person name="Tsiamis G."/>
        </authorList>
    </citation>
    <scope>NUCLEOTIDE SEQUENCE [LARGE SCALE GENOMIC DNA]</scope>
    <source>
        <strain evidence="3 4">DL</strain>
    </source>
</reference>
<sequence>MCKHLRMEPEGDPEARIRDLERPLADQAQASELGTRPYEAIPSADVPVPHHPYSPQPEAYPQYGSPQYGSPQYGSPYYAPPQHVVHKRPQTMLWLIPLVVIGIIGFGAVGLVAYVNLAGSGTDSPTRPPSPGISGGGGPVDVPDVDIDIPEIEVPFDPGGEVVTVGAGDTLSFGGIEQTKTVVCNQGTVNISGMTNTIDIQGNCAGVSVSGMDNVITVESAQSITASGFDNQVTYRAGAPEISTSGTGNTVEQG</sequence>
<dbReference type="AlphaFoldDB" id="A0A850PG87"/>
<keyword evidence="2" id="KW-0812">Transmembrane</keyword>
<gene>
    <name evidence="3" type="ORF">HLY00_3537</name>
</gene>
<feature type="compositionally biased region" description="Basic and acidic residues" evidence="1">
    <location>
        <begin position="1"/>
        <end position="24"/>
    </location>
</feature>
<feature type="region of interest" description="Disordered" evidence="1">
    <location>
        <begin position="121"/>
        <end position="141"/>
    </location>
</feature>
<dbReference type="Pfam" id="PF11259">
    <property type="entry name" value="DUF3060"/>
    <property type="match status" value="1"/>
</dbReference>
<organism evidence="3 4">
    <name type="scientific">Mycolicibacterium hippocampi</name>
    <dbReference type="NCBI Taxonomy" id="659824"/>
    <lineage>
        <taxon>Bacteria</taxon>
        <taxon>Bacillati</taxon>
        <taxon>Actinomycetota</taxon>
        <taxon>Actinomycetes</taxon>
        <taxon>Mycobacteriales</taxon>
        <taxon>Mycobacteriaceae</taxon>
        <taxon>Mycolicibacterium</taxon>
    </lineage>
</organism>
<accession>A0A850PG87</accession>
<dbReference type="InterPro" id="IPR021417">
    <property type="entry name" value="DUF3060"/>
</dbReference>
<evidence type="ECO:0000256" key="2">
    <source>
        <dbReference type="SAM" id="Phobius"/>
    </source>
</evidence>
<dbReference type="Proteomes" id="UP000570517">
    <property type="component" value="Unassembled WGS sequence"/>
</dbReference>
<proteinExistence type="predicted"/>
<keyword evidence="2" id="KW-0472">Membrane</keyword>
<dbReference type="EMBL" id="JABFYL010000016">
    <property type="protein sequence ID" value="NVN49461.1"/>
    <property type="molecule type" value="Genomic_DNA"/>
</dbReference>
<comment type="caution">
    <text evidence="3">The sequence shown here is derived from an EMBL/GenBank/DDBJ whole genome shotgun (WGS) entry which is preliminary data.</text>
</comment>
<feature type="transmembrane region" description="Helical" evidence="2">
    <location>
        <begin position="92"/>
        <end position="115"/>
    </location>
</feature>
<protein>
    <submittedName>
        <fullName evidence="3">Putative membrane protein</fullName>
    </submittedName>
</protein>
<name>A0A850PG87_9MYCO</name>
<keyword evidence="4" id="KW-1185">Reference proteome</keyword>
<evidence type="ECO:0000313" key="4">
    <source>
        <dbReference type="Proteomes" id="UP000570517"/>
    </source>
</evidence>